<keyword evidence="4" id="KW-0808">Transferase</keyword>
<dbReference type="InterPro" id="IPR008271">
    <property type="entry name" value="Ser/Thr_kinase_AS"/>
</dbReference>
<evidence type="ECO:0000256" key="4">
    <source>
        <dbReference type="ARBA" id="ARBA00022679"/>
    </source>
</evidence>
<dbReference type="GO" id="GO:0008270">
    <property type="term" value="F:zinc ion binding"/>
    <property type="evidence" value="ECO:0007669"/>
    <property type="project" value="UniProtKB-KW"/>
</dbReference>
<evidence type="ECO:0000256" key="9">
    <source>
        <dbReference type="ARBA" id="ARBA00022833"/>
    </source>
</evidence>
<evidence type="ECO:0000256" key="12">
    <source>
        <dbReference type="ARBA" id="ARBA00047899"/>
    </source>
</evidence>
<dbReference type="GO" id="GO:0005634">
    <property type="term" value="C:nucleus"/>
    <property type="evidence" value="ECO:0007669"/>
    <property type="project" value="UniProtKB-SubCell"/>
</dbReference>
<dbReference type="Gene3D" id="1.10.510.10">
    <property type="entry name" value="Transferase(Phosphotransferase) domain 1"/>
    <property type="match status" value="1"/>
</dbReference>
<dbReference type="CDD" id="cd15521">
    <property type="entry name" value="PHD_VIN3_plant"/>
    <property type="match status" value="1"/>
</dbReference>
<dbReference type="SUPFAM" id="SSF56112">
    <property type="entry name" value="Protein kinase-like (PK-like)"/>
    <property type="match status" value="1"/>
</dbReference>
<feature type="compositionally biased region" description="Polar residues" evidence="15">
    <location>
        <begin position="468"/>
        <end position="483"/>
    </location>
</feature>
<dbReference type="PROSITE" id="PS00108">
    <property type="entry name" value="PROTEIN_KINASE_ST"/>
    <property type="match status" value="1"/>
</dbReference>
<dbReference type="GO" id="GO:0004674">
    <property type="term" value="F:protein serine/threonine kinase activity"/>
    <property type="evidence" value="ECO:0007669"/>
    <property type="project" value="UniProtKB-KW"/>
</dbReference>
<keyword evidence="8" id="KW-0418">Kinase</keyword>
<evidence type="ECO:0000256" key="15">
    <source>
        <dbReference type="SAM" id="MobiDB-lite"/>
    </source>
</evidence>
<dbReference type="EMBL" id="JACMSC010000020">
    <property type="protein sequence ID" value="KAG6471542.1"/>
    <property type="molecule type" value="Genomic_DNA"/>
</dbReference>
<feature type="compositionally biased region" description="Polar residues" evidence="15">
    <location>
        <begin position="634"/>
        <end position="644"/>
    </location>
</feature>
<evidence type="ECO:0000256" key="13">
    <source>
        <dbReference type="ARBA" id="ARBA00048679"/>
    </source>
</evidence>
<dbReference type="GO" id="GO:0040029">
    <property type="term" value="P:epigenetic regulation of gene expression"/>
    <property type="evidence" value="ECO:0007669"/>
    <property type="project" value="InterPro"/>
</dbReference>
<feature type="region of interest" description="Disordered" evidence="15">
    <location>
        <begin position="107"/>
        <end position="131"/>
    </location>
</feature>
<dbReference type="PANTHER" id="PTHR46286">
    <property type="entry name" value="VIN3-LIKE PROTEIN 2-RELATED"/>
    <property type="match status" value="1"/>
</dbReference>
<keyword evidence="3" id="KW-0723">Serine/threonine-protein kinase</keyword>
<evidence type="ECO:0000256" key="11">
    <source>
        <dbReference type="ARBA" id="ARBA00023242"/>
    </source>
</evidence>
<feature type="region of interest" description="Disordered" evidence="15">
    <location>
        <begin position="452"/>
        <end position="498"/>
    </location>
</feature>
<sequence>MDTYLEAEKSEFSLRIYDLYAHVFASSGFVLDPSKCRKLSIEEKRELVHELSKWPDSAPEKLQTWSRRDLLEILCAEIGKERKYTGLTKQKMIEYLFKIVSEKKAGEPIKSTTDPAPPNPQPLPKRQRKNDHPLRLPVVANAANEAIATTRSCQNLACRATMNLEDAFCKRCSCCICHKYDDNKDPSLWLICSSEILSQGNSCQLSCHLECALKNERAGIVNTEKYPSLDGSYYCTHCGKVNDLLGSWKKQLMIAKDARRVDVLCYRISLSHRILRSTKKYQSLHEIVDSAMKKLEAEVGPINDLHSMARGIVNRLSVGAEVQRMCTLAIKSLDSLHSSAFRNYSHVQQASLASSSFIKIEVTSPTSVTLTLKFEDSSRLSQEMAGCNLWHRKAEMNEYPKEPILTVLEPVKSLSVTELTPGTDYMFKIVAFSNLCELGMWEVRVTTDVVSTDDPSGFTPEINAPKSHCQSPKTNSSGISNPSEGDESHNNGTTFTDLNKSPESCFHYFEKSEMHGSEKFSVHVDPDTVNQNTEFNSIVRRAKGVEAEATPGYSDSAVDDEMNSTVQTESHRDSIMSVENIQVSDLPKSDNISNVPNANVMAIVPFGNPDQTLPVTPMRLENSKEVSGRGSKLKPSNTSLQNGPTIPETVPASSSKKRGREKFVEICTKDGTLEGSYEYCVKVIRWLECEGHIETNFRVKFLTWFSLRATPQERRIVTVYVDTLIDDPASLAGQLVDTFSETISCSKKPPQVPSGFLQKRSMRDTCRSSKSLKRLFSLTIRRRSKANDEGESTEIGEPKDTLLDPPSPFKPAWRCFSYEEICKATDGFCKGYSFMLPELFPDANCSSKSNLANFAENLVGRGGHAEVYRGATEDGREIAVKRLRRASTDEQREKDFLTELGTVGHACHPNVCGLLGCCIDRDLHLVFEFSSRGSVSSNLHDESSPVMAWKLRHAVALGTARGLHYLHKECPRRIIHRDIKAANILLTANFEPKISDFGLAKWLPSDCTHCSVTPIEGTFGYMFFISQVLGRTDNTASNGDNDVNRCLAPEYFMHGIIDEKTDVFAFGVFLLELISGRKPVDGFHKSLLSWARPFLNEGKIEMLVDPRLGDNYDIGQLRRLCFPASLCIRATATLRPSMTEVLEMLVGGEISQDRWKVPEEEEDEEFWGFDDLDDDDENELDTPSTSSTGSSGRKFS</sequence>
<keyword evidence="9" id="KW-0862">Zinc</keyword>
<dbReference type="InterPro" id="IPR036116">
    <property type="entry name" value="FN3_sf"/>
</dbReference>
<evidence type="ECO:0000259" key="17">
    <source>
        <dbReference type="PROSITE" id="PS50853"/>
    </source>
</evidence>
<reference evidence="18 19" key="1">
    <citation type="submission" date="2020-08" db="EMBL/GenBank/DDBJ databases">
        <title>Plant Genome Project.</title>
        <authorList>
            <person name="Zhang R.-G."/>
        </authorList>
    </citation>
    <scope>NUCLEOTIDE SEQUENCE [LARGE SCALE GENOMIC DNA]</scope>
    <source>
        <tissue evidence="18">Rhizome</tissue>
    </source>
</reference>
<keyword evidence="11" id="KW-0539">Nucleus</keyword>
<dbReference type="Gene3D" id="2.60.40.10">
    <property type="entry name" value="Immunoglobulins"/>
    <property type="match status" value="1"/>
</dbReference>
<dbReference type="InterPro" id="IPR003961">
    <property type="entry name" value="FN3_dom"/>
</dbReference>
<dbReference type="SMART" id="SM00220">
    <property type="entry name" value="S_TKc"/>
    <property type="match status" value="1"/>
</dbReference>
<comment type="subcellular location">
    <subcellularLocation>
        <location evidence="1">Nucleus</location>
    </subcellularLocation>
</comment>
<feature type="domain" description="Fibronectin type-III" evidence="17">
    <location>
        <begin position="353"/>
        <end position="455"/>
    </location>
</feature>
<evidence type="ECO:0000256" key="1">
    <source>
        <dbReference type="ARBA" id="ARBA00004123"/>
    </source>
</evidence>
<name>A0A8J5CB66_ZINOF</name>
<dbReference type="Proteomes" id="UP000734854">
    <property type="component" value="Unassembled WGS sequence"/>
</dbReference>
<dbReference type="InterPro" id="IPR011009">
    <property type="entry name" value="Kinase-like_dom_sf"/>
</dbReference>
<feature type="compositionally biased region" description="Low complexity" evidence="15">
    <location>
        <begin position="1184"/>
        <end position="1196"/>
    </location>
</feature>
<organism evidence="18 19">
    <name type="scientific">Zingiber officinale</name>
    <name type="common">Ginger</name>
    <name type="synonym">Amomum zingiber</name>
    <dbReference type="NCBI Taxonomy" id="94328"/>
    <lineage>
        <taxon>Eukaryota</taxon>
        <taxon>Viridiplantae</taxon>
        <taxon>Streptophyta</taxon>
        <taxon>Embryophyta</taxon>
        <taxon>Tracheophyta</taxon>
        <taxon>Spermatophyta</taxon>
        <taxon>Magnoliopsida</taxon>
        <taxon>Liliopsida</taxon>
        <taxon>Zingiberales</taxon>
        <taxon>Zingiberaceae</taxon>
        <taxon>Zingiber</taxon>
    </lineage>
</organism>
<dbReference type="InterPro" id="IPR032881">
    <property type="entry name" value="Oberon-like_PHD"/>
</dbReference>
<gene>
    <name evidence="18" type="ORF">ZIOFF_068985</name>
</gene>
<evidence type="ECO:0000256" key="14">
    <source>
        <dbReference type="PROSITE-ProRule" id="PRU10141"/>
    </source>
</evidence>
<evidence type="ECO:0000313" key="19">
    <source>
        <dbReference type="Proteomes" id="UP000734854"/>
    </source>
</evidence>
<dbReference type="Pfam" id="PF07714">
    <property type="entry name" value="PK_Tyr_Ser-Thr"/>
    <property type="match status" value="1"/>
</dbReference>
<feature type="region of interest" description="Disordered" evidence="15">
    <location>
        <begin position="1153"/>
        <end position="1196"/>
    </location>
</feature>
<dbReference type="Pfam" id="PF00069">
    <property type="entry name" value="Pkinase"/>
    <property type="match status" value="1"/>
</dbReference>
<dbReference type="Gene3D" id="3.30.200.20">
    <property type="entry name" value="Phosphorylase Kinase, domain 1"/>
    <property type="match status" value="1"/>
</dbReference>
<dbReference type="PROSITE" id="PS50853">
    <property type="entry name" value="FN3"/>
    <property type="match status" value="1"/>
</dbReference>
<dbReference type="CDD" id="cd00063">
    <property type="entry name" value="FN3"/>
    <property type="match status" value="1"/>
</dbReference>
<comment type="caution">
    <text evidence="18">The sequence shown here is derived from an EMBL/GenBank/DDBJ whole genome shotgun (WGS) entry which is preliminary data.</text>
</comment>
<keyword evidence="5" id="KW-0479">Metal-binding</keyword>
<protein>
    <recommendedName>
        <fullName evidence="2">non-specific serine/threonine protein kinase</fullName>
        <ecNumber evidence="2">2.7.11.1</ecNumber>
    </recommendedName>
</protein>
<comment type="catalytic activity">
    <reaction evidence="13">
        <text>L-seryl-[protein] + ATP = O-phospho-L-seryl-[protein] + ADP + H(+)</text>
        <dbReference type="Rhea" id="RHEA:17989"/>
        <dbReference type="Rhea" id="RHEA-COMP:9863"/>
        <dbReference type="Rhea" id="RHEA-COMP:11604"/>
        <dbReference type="ChEBI" id="CHEBI:15378"/>
        <dbReference type="ChEBI" id="CHEBI:29999"/>
        <dbReference type="ChEBI" id="CHEBI:30616"/>
        <dbReference type="ChEBI" id="CHEBI:83421"/>
        <dbReference type="ChEBI" id="CHEBI:456216"/>
        <dbReference type="EC" id="2.7.11.1"/>
    </reaction>
</comment>
<dbReference type="InterPro" id="IPR056990">
    <property type="entry name" value="VIN3-like_C"/>
</dbReference>
<dbReference type="InterPro" id="IPR000719">
    <property type="entry name" value="Prot_kinase_dom"/>
</dbReference>
<evidence type="ECO:0000313" key="18">
    <source>
        <dbReference type="EMBL" id="KAG6471542.1"/>
    </source>
</evidence>
<evidence type="ECO:0000256" key="8">
    <source>
        <dbReference type="ARBA" id="ARBA00022777"/>
    </source>
</evidence>
<dbReference type="InterPro" id="IPR017441">
    <property type="entry name" value="Protein_kinase_ATP_BS"/>
</dbReference>
<dbReference type="Pfam" id="PF23376">
    <property type="entry name" value="Fn3_VIN3"/>
    <property type="match status" value="1"/>
</dbReference>
<evidence type="ECO:0000256" key="7">
    <source>
        <dbReference type="ARBA" id="ARBA00022771"/>
    </source>
</evidence>
<evidence type="ECO:0000256" key="3">
    <source>
        <dbReference type="ARBA" id="ARBA00022527"/>
    </source>
</evidence>
<evidence type="ECO:0000256" key="5">
    <source>
        <dbReference type="ARBA" id="ARBA00022723"/>
    </source>
</evidence>
<dbReference type="Pfam" id="PF23380">
    <property type="entry name" value="VIN3_C"/>
    <property type="match status" value="1"/>
</dbReference>
<evidence type="ECO:0000256" key="6">
    <source>
        <dbReference type="ARBA" id="ARBA00022741"/>
    </source>
</evidence>
<keyword evidence="10 14" id="KW-0067">ATP-binding</keyword>
<dbReference type="PANTHER" id="PTHR46286:SF2">
    <property type="entry name" value="VIN3-LIKE PROTEIN 2"/>
    <property type="match status" value="1"/>
</dbReference>
<keyword evidence="19" id="KW-1185">Reference proteome</keyword>
<dbReference type="EC" id="2.7.11.1" evidence="2"/>
<dbReference type="InterPro" id="IPR001245">
    <property type="entry name" value="Ser-Thr/Tyr_kinase_cat_dom"/>
</dbReference>
<dbReference type="GO" id="GO:0005524">
    <property type="term" value="F:ATP binding"/>
    <property type="evidence" value="ECO:0007669"/>
    <property type="project" value="UniProtKB-UniRule"/>
</dbReference>
<proteinExistence type="predicted"/>
<dbReference type="SUPFAM" id="SSF49265">
    <property type="entry name" value="Fibronectin type III"/>
    <property type="match status" value="1"/>
</dbReference>
<dbReference type="PROSITE" id="PS50011">
    <property type="entry name" value="PROTEIN_KINASE_DOM"/>
    <property type="match status" value="1"/>
</dbReference>
<accession>A0A8J5CB66</accession>
<dbReference type="PROSITE" id="PS00107">
    <property type="entry name" value="PROTEIN_KINASE_ATP"/>
    <property type="match status" value="1"/>
</dbReference>
<feature type="region of interest" description="Disordered" evidence="15">
    <location>
        <begin position="624"/>
        <end position="655"/>
    </location>
</feature>
<keyword evidence="6 14" id="KW-0547">Nucleotide-binding</keyword>
<keyword evidence="7" id="KW-0863">Zinc-finger</keyword>
<dbReference type="FunFam" id="1.10.510.10:FF:001023">
    <property type="entry name" value="Os07g0541700 protein"/>
    <property type="match status" value="1"/>
</dbReference>
<evidence type="ECO:0000256" key="2">
    <source>
        <dbReference type="ARBA" id="ARBA00012513"/>
    </source>
</evidence>
<evidence type="ECO:0000259" key="16">
    <source>
        <dbReference type="PROSITE" id="PS50011"/>
    </source>
</evidence>
<dbReference type="InterPro" id="IPR058585">
    <property type="entry name" value="Fn3_VIN3"/>
</dbReference>
<dbReference type="AlphaFoldDB" id="A0A8J5CB66"/>
<evidence type="ECO:0000256" key="10">
    <source>
        <dbReference type="ARBA" id="ARBA00022840"/>
    </source>
</evidence>
<feature type="domain" description="Protein kinase" evidence="16">
    <location>
        <begin position="853"/>
        <end position="1156"/>
    </location>
</feature>
<comment type="catalytic activity">
    <reaction evidence="12">
        <text>L-threonyl-[protein] + ATP = O-phospho-L-threonyl-[protein] + ADP + H(+)</text>
        <dbReference type="Rhea" id="RHEA:46608"/>
        <dbReference type="Rhea" id="RHEA-COMP:11060"/>
        <dbReference type="Rhea" id="RHEA-COMP:11605"/>
        <dbReference type="ChEBI" id="CHEBI:15378"/>
        <dbReference type="ChEBI" id="CHEBI:30013"/>
        <dbReference type="ChEBI" id="CHEBI:30616"/>
        <dbReference type="ChEBI" id="CHEBI:61977"/>
        <dbReference type="ChEBI" id="CHEBI:456216"/>
        <dbReference type="EC" id="2.7.11.1"/>
    </reaction>
</comment>
<dbReference type="InterPro" id="IPR044514">
    <property type="entry name" value="VIN3-like"/>
</dbReference>
<dbReference type="Pfam" id="PF07227">
    <property type="entry name" value="PHD_Oberon"/>
    <property type="match status" value="1"/>
</dbReference>
<dbReference type="InterPro" id="IPR013783">
    <property type="entry name" value="Ig-like_fold"/>
</dbReference>
<dbReference type="GO" id="GO:0010048">
    <property type="term" value="P:vernalization response"/>
    <property type="evidence" value="ECO:0007669"/>
    <property type="project" value="InterPro"/>
</dbReference>
<feature type="compositionally biased region" description="Acidic residues" evidence="15">
    <location>
        <begin position="1159"/>
        <end position="1180"/>
    </location>
</feature>
<feature type="binding site" evidence="14">
    <location>
        <position position="881"/>
    </location>
    <ligand>
        <name>ATP</name>
        <dbReference type="ChEBI" id="CHEBI:30616"/>
    </ligand>
</feature>